<protein>
    <submittedName>
        <fullName evidence="2">Uncharacterized protein</fullName>
    </submittedName>
</protein>
<proteinExistence type="predicted"/>
<dbReference type="eggNOG" id="ENOG50312J0">
    <property type="taxonomic scope" value="Bacteria"/>
</dbReference>
<dbReference type="STRING" id="385682.SAMN05444380_1214"/>
<evidence type="ECO:0000313" key="2">
    <source>
        <dbReference type="EMBL" id="SFE86499.1"/>
    </source>
</evidence>
<gene>
    <name evidence="2" type="ORF">SAMN05444380_1214</name>
</gene>
<keyword evidence="3" id="KW-1185">Reference proteome</keyword>
<dbReference type="Proteomes" id="UP000181976">
    <property type="component" value="Unassembled WGS sequence"/>
</dbReference>
<evidence type="ECO:0000313" key="3">
    <source>
        <dbReference type="Proteomes" id="UP000181976"/>
    </source>
</evidence>
<reference evidence="2 3" key="1">
    <citation type="submission" date="2016-10" db="EMBL/GenBank/DDBJ databases">
        <authorList>
            <person name="de Groot N.N."/>
        </authorList>
    </citation>
    <scope>NUCLEOTIDE SEQUENCE [LARGE SCALE GENOMIC DNA]</scope>
    <source>
        <strain evidence="2 3">DSM 19012</strain>
    </source>
</reference>
<organism evidence="2 3">
    <name type="scientific">Thermophagus xiamenensis</name>
    <dbReference type="NCBI Taxonomy" id="385682"/>
    <lineage>
        <taxon>Bacteria</taxon>
        <taxon>Pseudomonadati</taxon>
        <taxon>Bacteroidota</taxon>
        <taxon>Bacteroidia</taxon>
        <taxon>Marinilabiliales</taxon>
        <taxon>Marinilabiliaceae</taxon>
        <taxon>Thermophagus</taxon>
    </lineage>
</organism>
<keyword evidence="1" id="KW-0732">Signal</keyword>
<evidence type="ECO:0000256" key="1">
    <source>
        <dbReference type="SAM" id="SignalP"/>
    </source>
</evidence>
<dbReference type="AlphaFoldDB" id="A0A1I2E1B9"/>
<sequence length="78" mass="8707">MKRKQPLTKSKWTTIIAVSGLCFLSVLTGQWQPCPSEEDKPSVTTEIMKKDVEHCSEADSGHERSNTGTHVFMIGLPF</sequence>
<dbReference type="InParanoid" id="A0A1I2E1B9"/>
<feature type="chain" id="PRO_5010357755" evidence="1">
    <location>
        <begin position="29"/>
        <end position="78"/>
    </location>
</feature>
<feature type="signal peptide" evidence="1">
    <location>
        <begin position="1"/>
        <end position="28"/>
    </location>
</feature>
<name>A0A1I2E1B9_9BACT</name>
<dbReference type="EMBL" id="FONA01000021">
    <property type="protein sequence ID" value="SFE86499.1"/>
    <property type="molecule type" value="Genomic_DNA"/>
</dbReference>
<accession>A0A1I2E1B9</accession>